<name>A0A7I8WF87_9ANNE</name>
<dbReference type="InterPro" id="IPR027417">
    <property type="entry name" value="P-loop_NTPase"/>
</dbReference>
<accession>A0A7I8WF87</accession>
<dbReference type="SUPFAM" id="SSF52129">
    <property type="entry name" value="Caspase-like"/>
    <property type="match status" value="1"/>
</dbReference>
<proteinExistence type="inferred from homology"/>
<dbReference type="Proteomes" id="UP000549394">
    <property type="component" value="Unassembled WGS sequence"/>
</dbReference>
<dbReference type="GO" id="GO:0004197">
    <property type="term" value="F:cysteine-type endopeptidase activity"/>
    <property type="evidence" value="ECO:0007669"/>
    <property type="project" value="InterPro"/>
</dbReference>
<protein>
    <submittedName>
        <fullName evidence="3">DgyrCDS14893</fullName>
    </submittedName>
</protein>
<dbReference type="GO" id="GO:0072557">
    <property type="term" value="C:IPAF inflammasome complex"/>
    <property type="evidence" value="ECO:0007669"/>
    <property type="project" value="TreeGrafter"/>
</dbReference>
<dbReference type="PANTHER" id="PTHR47901:SF3">
    <property type="entry name" value="CASPASE-1"/>
    <property type="match status" value="1"/>
</dbReference>
<sequence>MNPRECPIIKFKDQLEDVYGEVAKEFNSEKNIVEICKELEKLSNRNTATILLNQICDYLTNYVECELFSSMDKSSLWKDTAFRIYTNNKNLRNFHSQDYSHMLVLSHMQYISIFDTEEEISCPFDLIIKLDLRKVKGQDDYLTLIRREVDSKASWFSNELFEWMLEYYKLQERKIHFFFDHLDDISPENEYFSNVIQGKKKFKYSFDAWSKNQIRLNSEEVFELKNADLEIFCAIPFPIFSPSENSMSETVYNLVQKNCLMEEKRQQLQTLLSEDNEFFPIIHMYHVEEYYESELRENISHIYKFYFGKWLMYFEYFKKSNHSNYYRCQFGSQFPGLKELDTVIFLKLNFNKIEKNETYLKTLEKQIFNEYTEEMISKFFTFCKENNYTITFLITKYDPNGTVPSAFREILNGETENFPHSILINNNSEEMDGFRLLGPHTLHKWKLPRKKQTSNIESALLGEKIEFKFVQFFIKWSVKFQDILKKEKLQSESKYWTKYSPNFTNLHIVYDEHLGIRCKLLEEIGPVYTEEVLEQISEIFLNRNQTIVKDSIQHVCNEILQNISNFLLNKKLIRKHENIDFDKAYKPLKITDTHNKEVSLSFVNLKKSFKMLIKGEGGSGKSFLCLQIMKKPEHFQIENIDLIIRIDLSKVKENESYYTSLYNQWKNDLWQSIYCVQWFLQYFGKKGKRILFLLDEFDKMNNEQNDFYKIITGQPIHFPHSVVIFSRNFSAENVKSDYEREVIGFSSTYEYFQQLREKNQYLNSMTSTTNILKVCSNPLAAFITTFLLKRSHMKKKNCSKTIAKATLDYLVFKTPDYIPLYESDSKTLINRVPHFKFPKTQLDSYKYFLSNENVLIIPFTGKDRNFKDNFQFKMECGKTIYDTRGKIIKVIILNIKTYETKKNRRQESKIDVKNLQKLFRELTKSSPFETKYSTEHWDDLDIDTFQALLKKLKKKLKKFGGLIFFTMAHGDENGFYLKPNQKKRRESNDFFAYADLINKFSSSNCTELDLKPKIFFFNTCLGGYVFHKKETKECEAVFKEFEHENELRTNRQSGKICKKRYISEHAIPGGDTLQIYSTIQGYAGLSGERSGSRFIRAFICAMEKRAHTSSLFTIIDHVFYIMSHCHYASLSQIPSFSGSAKGFYFM</sequence>
<dbReference type="Gene3D" id="3.40.50.300">
    <property type="entry name" value="P-loop containing nucleotide triphosphate hydrolases"/>
    <property type="match status" value="1"/>
</dbReference>
<dbReference type="PANTHER" id="PTHR47901">
    <property type="entry name" value="CASPASE RECRUITMENT DOMAIN-CONTAINING PROTEIN 18"/>
    <property type="match status" value="1"/>
</dbReference>
<keyword evidence="4" id="KW-1185">Reference proteome</keyword>
<reference evidence="3 4" key="1">
    <citation type="submission" date="2020-08" db="EMBL/GenBank/DDBJ databases">
        <authorList>
            <person name="Hejnol A."/>
        </authorList>
    </citation>
    <scope>NUCLEOTIDE SEQUENCE [LARGE SCALE GENOMIC DNA]</scope>
</reference>
<dbReference type="InterPro" id="IPR001309">
    <property type="entry name" value="Pept_C14_p20"/>
</dbReference>
<dbReference type="InterPro" id="IPR011600">
    <property type="entry name" value="Pept_C14_caspase"/>
</dbReference>
<comment type="similarity">
    <text evidence="1">Belongs to the peptidase C14A family.</text>
</comment>
<dbReference type="InterPro" id="IPR029030">
    <property type="entry name" value="Caspase-like_dom_sf"/>
</dbReference>
<dbReference type="EMBL" id="CAJFCJ010000096">
    <property type="protein sequence ID" value="CAD5126865.1"/>
    <property type="molecule type" value="Genomic_DNA"/>
</dbReference>
<comment type="caution">
    <text evidence="3">The sequence shown here is derived from an EMBL/GenBank/DDBJ whole genome shotgun (WGS) entry which is preliminary data.</text>
</comment>
<dbReference type="Pfam" id="PF00656">
    <property type="entry name" value="Peptidase_C14"/>
    <property type="match status" value="1"/>
</dbReference>
<evidence type="ECO:0000313" key="3">
    <source>
        <dbReference type="EMBL" id="CAD5126865.1"/>
    </source>
</evidence>
<feature type="domain" description="Caspase family p20" evidence="2">
    <location>
        <begin position="891"/>
        <end position="1024"/>
    </location>
</feature>
<evidence type="ECO:0000256" key="1">
    <source>
        <dbReference type="ARBA" id="ARBA00010134"/>
    </source>
</evidence>
<dbReference type="PROSITE" id="PS50208">
    <property type="entry name" value="CASPASE_P20"/>
    <property type="match status" value="1"/>
</dbReference>
<gene>
    <name evidence="3" type="ORF">DGYR_LOCUS14086</name>
</gene>
<dbReference type="SUPFAM" id="SSF52540">
    <property type="entry name" value="P-loop containing nucleoside triphosphate hydrolases"/>
    <property type="match status" value="1"/>
</dbReference>
<evidence type="ECO:0000313" key="4">
    <source>
        <dbReference type="Proteomes" id="UP000549394"/>
    </source>
</evidence>
<dbReference type="AlphaFoldDB" id="A0A7I8WF87"/>
<organism evidence="3 4">
    <name type="scientific">Dimorphilus gyrociliatus</name>
    <dbReference type="NCBI Taxonomy" id="2664684"/>
    <lineage>
        <taxon>Eukaryota</taxon>
        <taxon>Metazoa</taxon>
        <taxon>Spiralia</taxon>
        <taxon>Lophotrochozoa</taxon>
        <taxon>Annelida</taxon>
        <taxon>Polychaeta</taxon>
        <taxon>Polychaeta incertae sedis</taxon>
        <taxon>Dinophilidae</taxon>
        <taxon>Dimorphilus</taxon>
    </lineage>
</organism>
<dbReference type="InterPro" id="IPR002398">
    <property type="entry name" value="Pept_C14"/>
</dbReference>
<dbReference type="InterPro" id="IPR015917">
    <property type="entry name" value="Pept_C14A"/>
</dbReference>
<dbReference type="GO" id="GO:0006508">
    <property type="term" value="P:proteolysis"/>
    <property type="evidence" value="ECO:0007669"/>
    <property type="project" value="InterPro"/>
</dbReference>
<dbReference type="GO" id="GO:0097169">
    <property type="term" value="C:AIM2 inflammasome complex"/>
    <property type="evidence" value="ECO:0007669"/>
    <property type="project" value="TreeGrafter"/>
</dbReference>
<dbReference type="GO" id="GO:0072559">
    <property type="term" value="C:NLRP3 inflammasome complex"/>
    <property type="evidence" value="ECO:0007669"/>
    <property type="project" value="TreeGrafter"/>
</dbReference>
<dbReference type="SMART" id="SM00115">
    <property type="entry name" value="CASc"/>
    <property type="match status" value="1"/>
</dbReference>
<evidence type="ECO:0000259" key="2">
    <source>
        <dbReference type="PROSITE" id="PS50208"/>
    </source>
</evidence>
<dbReference type="Gene3D" id="3.40.50.1460">
    <property type="match status" value="1"/>
</dbReference>